<keyword evidence="1" id="KW-1133">Transmembrane helix</keyword>
<dbReference type="EMBL" id="MCHY01000009">
    <property type="protein sequence ID" value="RKD23121.1"/>
    <property type="molecule type" value="Genomic_DNA"/>
</dbReference>
<evidence type="ECO:0000313" key="2">
    <source>
        <dbReference type="EMBL" id="RKD23121.1"/>
    </source>
</evidence>
<proteinExistence type="predicted"/>
<reference evidence="2 3" key="1">
    <citation type="submission" date="2016-08" db="EMBL/GenBank/DDBJ databases">
        <title>Novel Firmicute Genomes.</title>
        <authorList>
            <person name="Poppleton D.I."/>
            <person name="Gribaldo S."/>
        </authorList>
    </citation>
    <scope>NUCLEOTIDE SEQUENCE [LARGE SCALE GENOMIC DNA]</scope>
    <source>
        <strain evidence="2 3">RAOx-1</strain>
    </source>
</reference>
<dbReference type="Proteomes" id="UP000284219">
    <property type="component" value="Unassembled WGS sequence"/>
</dbReference>
<name>A0A419SH32_9BACL</name>
<sequence>MCEQIKKENPQAQVSPKANFLKSALVFFLGAVTAAIVVVPLMWFFLKPIEKETEKLISNSNLLYEHPFGSIYHLTSESVMKRFKSVNRSTIDRTFIFSDSSLHSLKEGLGVLEAATSDFGAELTNLNIFLIPAEFKLNSTESDFYTRAYVKPQLGNENVFFSKNNPNKDVLYHEVAHFFWTRYFKGSKYEDEYLTLRDLDDRFSFGGAWDYNIEEVFAEDLGFILSGEDYADYPEGYPDWLRARTPRIYTAAPQLTKERADLLEQLFRSAVQAAS</sequence>
<gene>
    <name evidence="2" type="ORF">BEP19_12940</name>
</gene>
<evidence type="ECO:0000256" key="1">
    <source>
        <dbReference type="SAM" id="Phobius"/>
    </source>
</evidence>
<dbReference type="AlphaFoldDB" id="A0A419SH32"/>
<organism evidence="2 3">
    <name type="scientific">Ammoniphilus oxalaticus</name>
    <dbReference type="NCBI Taxonomy" id="66863"/>
    <lineage>
        <taxon>Bacteria</taxon>
        <taxon>Bacillati</taxon>
        <taxon>Bacillota</taxon>
        <taxon>Bacilli</taxon>
        <taxon>Bacillales</taxon>
        <taxon>Paenibacillaceae</taxon>
        <taxon>Aneurinibacillus group</taxon>
        <taxon>Ammoniphilus</taxon>
    </lineage>
</organism>
<protein>
    <submittedName>
        <fullName evidence="2">Uncharacterized protein</fullName>
    </submittedName>
</protein>
<keyword evidence="1" id="KW-0812">Transmembrane</keyword>
<feature type="transmembrane region" description="Helical" evidence="1">
    <location>
        <begin position="24"/>
        <end position="46"/>
    </location>
</feature>
<accession>A0A419SH32</accession>
<evidence type="ECO:0000313" key="3">
    <source>
        <dbReference type="Proteomes" id="UP000284219"/>
    </source>
</evidence>
<keyword evidence="1" id="KW-0472">Membrane</keyword>
<keyword evidence="3" id="KW-1185">Reference proteome</keyword>
<comment type="caution">
    <text evidence="2">The sequence shown here is derived from an EMBL/GenBank/DDBJ whole genome shotgun (WGS) entry which is preliminary data.</text>
</comment>